<dbReference type="KEGG" id="qsa:O6P43_008808"/>
<proteinExistence type="inferred from homology"/>
<feature type="domain" description="Cation/H(+) antiporter central" evidence="12">
    <location>
        <begin position="430"/>
        <end position="520"/>
    </location>
</feature>
<gene>
    <name evidence="14" type="ORF">O6P43_008808</name>
</gene>
<feature type="transmembrane region" description="Helical" evidence="10">
    <location>
        <begin position="320"/>
        <end position="340"/>
    </location>
</feature>
<feature type="domain" description="Cation/H+ exchanger transmembrane" evidence="11">
    <location>
        <begin position="8"/>
        <end position="340"/>
    </location>
</feature>
<dbReference type="Proteomes" id="UP001163823">
    <property type="component" value="Chromosome 4"/>
</dbReference>
<dbReference type="AlphaFoldDB" id="A0AAD7PX06"/>
<evidence type="ECO:0000256" key="7">
    <source>
        <dbReference type="ARBA" id="ARBA00023065"/>
    </source>
</evidence>
<dbReference type="EMBL" id="JARAOO010000004">
    <property type="protein sequence ID" value="KAJ7970662.1"/>
    <property type="molecule type" value="Genomic_DNA"/>
</dbReference>
<dbReference type="GO" id="GO:0006885">
    <property type="term" value="P:regulation of pH"/>
    <property type="evidence" value="ECO:0007669"/>
    <property type="project" value="TreeGrafter"/>
</dbReference>
<feature type="transmembrane region" description="Helical" evidence="10">
    <location>
        <begin position="203"/>
        <end position="222"/>
    </location>
</feature>
<feature type="transmembrane region" description="Helical" evidence="10">
    <location>
        <begin position="106"/>
        <end position="130"/>
    </location>
</feature>
<feature type="transmembrane region" description="Helical" evidence="10">
    <location>
        <begin position="290"/>
        <end position="308"/>
    </location>
</feature>
<reference evidence="14" key="1">
    <citation type="journal article" date="2023" name="Science">
        <title>Elucidation of the pathway for biosynthesis of saponin adjuvants from the soapbark tree.</title>
        <authorList>
            <person name="Reed J."/>
            <person name="Orme A."/>
            <person name="El-Demerdash A."/>
            <person name="Owen C."/>
            <person name="Martin L.B.B."/>
            <person name="Misra R.C."/>
            <person name="Kikuchi S."/>
            <person name="Rejzek M."/>
            <person name="Martin A.C."/>
            <person name="Harkess A."/>
            <person name="Leebens-Mack J."/>
            <person name="Louveau T."/>
            <person name="Stephenson M.J."/>
            <person name="Osbourn A."/>
        </authorList>
    </citation>
    <scope>NUCLEOTIDE SEQUENCE</scope>
    <source>
        <strain evidence="14">S10</strain>
    </source>
</reference>
<evidence type="ECO:0000256" key="4">
    <source>
        <dbReference type="ARBA" id="ARBA00022692"/>
    </source>
</evidence>
<keyword evidence="5" id="KW-0630">Potassium</keyword>
<dbReference type="GO" id="GO:0012505">
    <property type="term" value="C:endomembrane system"/>
    <property type="evidence" value="ECO:0007669"/>
    <property type="project" value="TreeGrafter"/>
</dbReference>
<dbReference type="InterPro" id="IPR057290">
    <property type="entry name" value="CHX17_C"/>
</dbReference>
<evidence type="ECO:0000313" key="14">
    <source>
        <dbReference type="EMBL" id="KAJ7970662.1"/>
    </source>
</evidence>
<keyword evidence="6 10" id="KW-1133">Transmembrane helix</keyword>
<accession>A0AAD7PX06</accession>
<dbReference type="PANTHER" id="PTHR32468:SF17">
    <property type="entry name" value="CATION_H(+) ANTIPORTER 4"/>
    <property type="match status" value="1"/>
</dbReference>
<evidence type="ECO:0000256" key="10">
    <source>
        <dbReference type="SAM" id="Phobius"/>
    </source>
</evidence>
<keyword evidence="7" id="KW-0406">Ion transport</keyword>
<evidence type="ECO:0000256" key="5">
    <source>
        <dbReference type="ARBA" id="ARBA00022958"/>
    </source>
</evidence>
<name>A0AAD7PX06_QUISA</name>
<comment type="similarity">
    <text evidence="9">Belongs to the monovalent cation:proton antiporter 2 (CPA2) transporter (TC 2.A.37) family. CHX (TC 2.A.37.4) subfamily.</text>
</comment>
<dbReference type="Pfam" id="PF00999">
    <property type="entry name" value="Na_H_Exchanger"/>
    <property type="match status" value="1"/>
</dbReference>
<feature type="transmembrane region" description="Helical" evidence="10">
    <location>
        <begin position="136"/>
        <end position="157"/>
    </location>
</feature>
<keyword evidence="8 10" id="KW-0472">Membrane</keyword>
<dbReference type="Pfam" id="PF23256">
    <property type="entry name" value="CHX17_2nd"/>
    <property type="match status" value="1"/>
</dbReference>
<dbReference type="GO" id="GO:0015297">
    <property type="term" value="F:antiporter activity"/>
    <property type="evidence" value="ECO:0007669"/>
    <property type="project" value="InterPro"/>
</dbReference>
<feature type="transmembrane region" description="Helical" evidence="10">
    <location>
        <begin position="259"/>
        <end position="278"/>
    </location>
</feature>
<feature type="domain" description="Cation/H(+) antiporter C-terminal" evidence="13">
    <location>
        <begin position="537"/>
        <end position="681"/>
    </location>
</feature>
<dbReference type="Pfam" id="PF23259">
    <property type="entry name" value="CHX17_C"/>
    <property type="match status" value="1"/>
</dbReference>
<organism evidence="14 15">
    <name type="scientific">Quillaja saponaria</name>
    <name type="common">Soap bark tree</name>
    <dbReference type="NCBI Taxonomy" id="32244"/>
    <lineage>
        <taxon>Eukaryota</taxon>
        <taxon>Viridiplantae</taxon>
        <taxon>Streptophyta</taxon>
        <taxon>Embryophyta</taxon>
        <taxon>Tracheophyta</taxon>
        <taxon>Spermatophyta</taxon>
        <taxon>Magnoliopsida</taxon>
        <taxon>eudicotyledons</taxon>
        <taxon>Gunneridae</taxon>
        <taxon>Pentapetalae</taxon>
        <taxon>rosids</taxon>
        <taxon>fabids</taxon>
        <taxon>Fabales</taxon>
        <taxon>Quillajaceae</taxon>
        <taxon>Quillaja</taxon>
    </lineage>
</organism>
<sequence>MFNPRSQDVLEIITKLGYMLFLFVMGVKMDVGMVRKTGRTACFIGVLCLLVPLSLGLVTAKILSNKWKLEKEDEVQLFYVSTVHAMTCFPVIVTRLDELQIVNSELGRVALSAAMVSELLSVTLTAIVTFTSQKSVAIGVLSFVATIVFVILIMTVVRRLMFWIIKQTPKGQPIKNSNILYIIMGVFLSGLVSHHVLNQSVLFGPFILGLAIPAGPPLGSTLVQKLESWVSQLFMPMFTSVAVLKANMQDIGVKTKLSFVHGIVLPVNIVSKFVGAMIPSLYSKMPMSDAIALALTMSCKGIVELASYSFARDLSVVNGAIYVSCVLYIQVNASIVSILIKHFYDPSRKYACYQRRNIMHSKIDSDMRILACIHNDQNISPVIEILDVACMENPINASVLHLIRLVGRAAPIFISHQIQGMINCDHTYSTNVVFSLSAFQVDKGDSFTFLAFTAISPIELMHEDICTLALNNLSSLIILPFHRQWSCGGSTELIDATIRNLNRSVLDKHPCSVAILADRRFPRDQNDEAASARDLYSVLVIFIGGKDDREALCFAGRLMRKPNIILDILHLVSADDADDEGTWEKMLDSEILKDIRHSTTAHGSTVNYMEEMVKDGPETVTILRSLAMSYDLFIVGRRYNAETRHTHGLDDWSEFPELGVIGDMLASTDFNSRASTLVIQQQPEM</sequence>
<evidence type="ECO:0000256" key="9">
    <source>
        <dbReference type="ARBA" id="ARBA00038341"/>
    </source>
</evidence>
<evidence type="ECO:0000256" key="8">
    <source>
        <dbReference type="ARBA" id="ARBA00023136"/>
    </source>
</evidence>
<keyword evidence="15" id="KW-1185">Reference proteome</keyword>
<comment type="subcellular location">
    <subcellularLocation>
        <location evidence="1">Membrane</location>
        <topology evidence="1">Multi-pass membrane protein</topology>
    </subcellularLocation>
</comment>
<feature type="transmembrane region" description="Helical" evidence="10">
    <location>
        <begin position="12"/>
        <end position="29"/>
    </location>
</feature>
<feature type="transmembrane region" description="Helical" evidence="10">
    <location>
        <begin position="75"/>
        <end position="94"/>
    </location>
</feature>
<comment type="caution">
    <text evidence="14">The sequence shown here is derived from an EMBL/GenBank/DDBJ whole genome shotgun (WGS) entry which is preliminary data.</text>
</comment>
<keyword evidence="3" id="KW-0633">Potassium transport</keyword>
<keyword evidence="4 10" id="KW-0812">Transmembrane</keyword>
<dbReference type="InterPro" id="IPR057291">
    <property type="entry name" value="CHX17_2nd"/>
</dbReference>
<keyword evidence="2" id="KW-0813">Transport</keyword>
<dbReference type="InterPro" id="IPR050794">
    <property type="entry name" value="CPA2_transporter"/>
</dbReference>
<evidence type="ECO:0000256" key="3">
    <source>
        <dbReference type="ARBA" id="ARBA00022538"/>
    </source>
</evidence>
<evidence type="ECO:0000259" key="13">
    <source>
        <dbReference type="Pfam" id="PF23259"/>
    </source>
</evidence>
<evidence type="ECO:0000259" key="11">
    <source>
        <dbReference type="Pfam" id="PF00999"/>
    </source>
</evidence>
<dbReference type="GO" id="GO:0006813">
    <property type="term" value="P:potassium ion transport"/>
    <property type="evidence" value="ECO:0007669"/>
    <property type="project" value="UniProtKB-KW"/>
</dbReference>
<feature type="transmembrane region" description="Helical" evidence="10">
    <location>
        <begin position="178"/>
        <end position="197"/>
    </location>
</feature>
<dbReference type="PANTHER" id="PTHR32468">
    <property type="entry name" value="CATION/H + ANTIPORTER"/>
    <property type="match status" value="1"/>
</dbReference>
<evidence type="ECO:0000256" key="1">
    <source>
        <dbReference type="ARBA" id="ARBA00004141"/>
    </source>
</evidence>
<feature type="transmembrane region" description="Helical" evidence="10">
    <location>
        <begin position="41"/>
        <end position="63"/>
    </location>
</feature>
<dbReference type="InterPro" id="IPR038770">
    <property type="entry name" value="Na+/solute_symporter_sf"/>
</dbReference>
<dbReference type="Gene3D" id="1.20.1530.20">
    <property type="match status" value="1"/>
</dbReference>
<evidence type="ECO:0000259" key="12">
    <source>
        <dbReference type="Pfam" id="PF23256"/>
    </source>
</evidence>
<dbReference type="InterPro" id="IPR006153">
    <property type="entry name" value="Cation/H_exchanger_TM"/>
</dbReference>
<evidence type="ECO:0000256" key="2">
    <source>
        <dbReference type="ARBA" id="ARBA00022448"/>
    </source>
</evidence>
<evidence type="ECO:0000313" key="15">
    <source>
        <dbReference type="Proteomes" id="UP001163823"/>
    </source>
</evidence>
<dbReference type="GO" id="GO:0016020">
    <property type="term" value="C:membrane"/>
    <property type="evidence" value="ECO:0007669"/>
    <property type="project" value="UniProtKB-SubCell"/>
</dbReference>
<protein>
    <submittedName>
        <fullName evidence="14">Cation/H(+) antiporter like</fullName>
    </submittedName>
</protein>
<evidence type="ECO:0000256" key="6">
    <source>
        <dbReference type="ARBA" id="ARBA00022989"/>
    </source>
</evidence>
<dbReference type="GO" id="GO:1902600">
    <property type="term" value="P:proton transmembrane transport"/>
    <property type="evidence" value="ECO:0007669"/>
    <property type="project" value="InterPro"/>
</dbReference>